<dbReference type="GO" id="GO:0008270">
    <property type="term" value="F:zinc ion binding"/>
    <property type="evidence" value="ECO:0007669"/>
    <property type="project" value="InterPro"/>
</dbReference>
<dbReference type="InterPro" id="IPR011051">
    <property type="entry name" value="RmlC_Cupin_sf"/>
</dbReference>
<keyword evidence="5 8" id="KW-0862">Zinc</keyword>
<dbReference type="Pfam" id="PF20511">
    <property type="entry name" value="PMI_typeI_cat"/>
    <property type="match status" value="1"/>
</dbReference>
<dbReference type="GO" id="GO:0005975">
    <property type="term" value="P:carbohydrate metabolic process"/>
    <property type="evidence" value="ECO:0007669"/>
    <property type="project" value="InterPro"/>
</dbReference>
<dbReference type="NCBIfam" id="TIGR00218">
    <property type="entry name" value="manA"/>
    <property type="match status" value="1"/>
</dbReference>
<proteinExistence type="inferred from homology"/>
<feature type="binding site" evidence="8">
    <location>
        <position position="124"/>
    </location>
    <ligand>
        <name>Zn(2+)</name>
        <dbReference type="ChEBI" id="CHEBI:29105"/>
    </ligand>
</feature>
<dbReference type="PRINTS" id="PR00714">
    <property type="entry name" value="MAN6PISMRASE"/>
</dbReference>
<dbReference type="GO" id="GO:0004476">
    <property type="term" value="F:mannose-6-phosphate isomerase activity"/>
    <property type="evidence" value="ECO:0007669"/>
    <property type="project" value="UniProtKB-EC"/>
</dbReference>
<feature type="domain" description="Phosphomannose isomerase type I catalytic" evidence="9">
    <location>
        <begin position="3"/>
        <end position="141"/>
    </location>
</feature>
<dbReference type="EMBL" id="CP137080">
    <property type="protein sequence ID" value="WOQ68796.1"/>
    <property type="molecule type" value="Genomic_DNA"/>
</dbReference>
<dbReference type="InterPro" id="IPR014710">
    <property type="entry name" value="RmlC-like_jellyroll"/>
</dbReference>
<evidence type="ECO:0000256" key="6">
    <source>
        <dbReference type="ARBA" id="ARBA00023235"/>
    </source>
</evidence>
<gene>
    <name evidence="10" type="primary">manA</name>
    <name evidence="10" type="ORF">RYJ27_08740</name>
</gene>
<dbReference type="InterPro" id="IPR046457">
    <property type="entry name" value="PMI_typeI_cat"/>
</dbReference>
<keyword evidence="11" id="KW-1185">Reference proteome</keyword>
<dbReference type="CDD" id="cd07011">
    <property type="entry name" value="cupin_PMI_type_I_N"/>
    <property type="match status" value="1"/>
</dbReference>
<comment type="similarity">
    <text evidence="2">Belongs to the mannose-6-phosphate isomerase type 1 family.</text>
</comment>
<accession>A0AAU0MEB7</accession>
<reference evidence="10 11" key="1">
    <citation type="submission" date="2023-10" db="EMBL/GenBank/DDBJ databases">
        <title>Y20.</title>
        <authorList>
            <person name="Zhang G."/>
            <person name="Ding Y."/>
        </authorList>
    </citation>
    <scope>NUCLEOTIDE SEQUENCE [LARGE SCALE GENOMIC DNA]</scope>
    <source>
        <strain evidence="10 11">Y20</strain>
    </source>
</reference>
<evidence type="ECO:0000256" key="3">
    <source>
        <dbReference type="ARBA" id="ARBA00011956"/>
    </source>
</evidence>
<evidence type="ECO:0000313" key="11">
    <source>
        <dbReference type="Proteomes" id="UP001329313"/>
    </source>
</evidence>
<dbReference type="Proteomes" id="UP001329313">
    <property type="component" value="Chromosome"/>
</dbReference>
<dbReference type="PROSITE" id="PS00965">
    <property type="entry name" value="PMI_I_1"/>
    <property type="match status" value="1"/>
</dbReference>
<sequence length="395" mass="40227">MLVPLSNTPRAYAWGSTDAIAALEGREPSGAPEAEVWFGDHAGDPAELEDGSTLDAWIAAHGAEHGVDGPLPYLLKLLAAGSPLSIQAHPSLEQARRGFAREEATGIPRDAAHRNYRDANHKPEVIVALSDTFEALAGFRSVADLDSLLSSLAGAAPEIASLRSRLLTGDPASTLREAVRDLLSGDASELAAEVSRAVAETDGGPFADDVAALARLEQAYPGDPGVGVALLLNRVVLSRGEAIFVPAGVPHAYLSGLGVELMAASDNVLRGGLTPKHIDVPELVEILDASPAPAPLLVAQARAAGVDVFEAPVSDFSLTRVRATAGADARIALAGPAIALATAGAPRVGGAATGTEHARTLAPGRALFVTPDEGSVLVGGAGEVFLAQPGALIGS</sequence>
<dbReference type="SUPFAM" id="SSF51182">
    <property type="entry name" value="RmlC-like cupins"/>
    <property type="match status" value="1"/>
</dbReference>
<dbReference type="InterPro" id="IPR018050">
    <property type="entry name" value="Pmannose_isomerase-type1_CS"/>
</dbReference>
<protein>
    <recommendedName>
        <fullName evidence="3">mannose-6-phosphate isomerase</fullName>
        <ecNumber evidence="3">5.3.1.8</ecNumber>
    </recommendedName>
</protein>
<dbReference type="RefSeq" id="WP_330169937.1">
    <property type="nucleotide sequence ID" value="NZ_CP137080.1"/>
</dbReference>
<dbReference type="PANTHER" id="PTHR10309">
    <property type="entry name" value="MANNOSE-6-PHOSPHATE ISOMERASE"/>
    <property type="match status" value="1"/>
</dbReference>
<evidence type="ECO:0000256" key="4">
    <source>
        <dbReference type="ARBA" id="ARBA00022723"/>
    </source>
</evidence>
<evidence type="ECO:0000256" key="7">
    <source>
        <dbReference type="PIRSR" id="PIRSR001480-1"/>
    </source>
</evidence>
<dbReference type="AlphaFoldDB" id="A0AAU0MEB7"/>
<evidence type="ECO:0000256" key="2">
    <source>
        <dbReference type="ARBA" id="ARBA00010772"/>
    </source>
</evidence>
<dbReference type="InterPro" id="IPR001250">
    <property type="entry name" value="Man6P_Isoase-1"/>
</dbReference>
<dbReference type="InterPro" id="IPR016305">
    <property type="entry name" value="Mannose-6-P_Isomerase"/>
</dbReference>
<keyword evidence="6 10" id="KW-0413">Isomerase</keyword>
<feature type="binding site" evidence="8">
    <location>
        <position position="251"/>
    </location>
    <ligand>
        <name>Zn(2+)</name>
        <dbReference type="ChEBI" id="CHEBI:29105"/>
    </ligand>
</feature>
<keyword evidence="4 8" id="KW-0479">Metal-binding</keyword>
<dbReference type="PIRSF" id="PIRSF001480">
    <property type="entry name" value="Mannose-6-phosphate_isomerase"/>
    <property type="match status" value="1"/>
</dbReference>
<evidence type="ECO:0000313" key="10">
    <source>
        <dbReference type="EMBL" id="WOQ68796.1"/>
    </source>
</evidence>
<dbReference type="Gene3D" id="1.10.441.10">
    <property type="entry name" value="Phosphomannose Isomerase, domain 2"/>
    <property type="match status" value="1"/>
</dbReference>
<evidence type="ECO:0000256" key="8">
    <source>
        <dbReference type="PIRSR" id="PIRSR001480-2"/>
    </source>
</evidence>
<evidence type="ECO:0000259" key="9">
    <source>
        <dbReference type="Pfam" id="PF20511"/>
    </source>
</evidence>
<evidence type="ECO:0000256" key="5">
    <source>
        <dbReference type="ARBA" id="ARBA00022833"/>
    </source>
</evidence>
<name>A0AAU0MEB7_9MICO</name>
<feature type="binding site" evidence="8">
    <location>
        <position position="89"/>
    </location>
    <ligand>
        <name>Zn(2+)</name>
        <dbReference type="ChEBI" id="CHEBI:29105"/>
    </ligand>
</feature>
<comment type="cofactor">
    <cofactor evidence="8">
        <name>Zn(2+)</name>
        <dbReference type="ChEBI" id="CHEBI:29105"/>
    </cofactor>
    <text evidence="8">Binds 1 zinc ion per subunit.</text>
</comment>
<dbReference type="PANTHER" id="PTHR10309:SF0">
    <property type="entry name" value="MANNOSE-6-PHOSPHATE ISOMERASE"/>
    <property type="match status" value="1"/>
</dbReference>
<dbReference type="GO" id="GO:0005829">
    <property type="term" value="C:cytosol"/>
    <property type="evidence" value="ECO:0007669"/>
    <property type="project" value="TreeGrafter"/>
</dbReference>
<dbReference type="EC" id="5.3.1.8" evidence="3"/>
<dbReference type="Gene3D" id="2.60.120.10">
    <property type="entry name" value="Jelly Rolls"/>
    <property type="match status" value="2"/>
</dbReference>
<feature type="active site" evidence="7">
    <location>
        <position position="270"/>
    </location>
</feature>
<organism evidence="10 11">
    <name type="scientific">Microbacterium limosum</name>
    <dbReference type="NCBI Taxonomy" id="3079935"/>
    <lineage>
        <taxon>Bacteria</taxon>
        <taxon>Bacillati</taxon>
        <taxon>Actinomycetota</taxon>
        <taxon>Actinomycetes</taxon>
        <taxon>Micrococcales</taxon>
        <taxon>Microbacteriaceae</taxon>
        <taxon>Microbacterium</taxon>
    </lineage>
</organism>
<dbReference type="GO" id="GO:0009298">
    <property type="term" value="P:GDP-mannose biosynthetic process"/>
    <property type="evidence" value="ECO:0007669"/>
    <property type="project" value="InterPro"/>
</dbReference>
<evidence type="ECO:0000256" key="1">
    <source>
        <dbReference type="ARBA" id="ARBA00000757"/>
    </source>
</evidence>
<dbReference type="KEGG" id="mliy:RYJ27_08740"/>
<feature type="binding site" evidence="8">
    <location>
        <position position="87"/>
    </location>
    <ligand>
        <name>Zn(2+)</name>
        <dbReference type="ChEBI" id="CHEBI:29105"/>
    </ligand>
</feature>
<comment type="catalytic activity">
    <reaction evidence="1">
        <text>D-mannose 6-phosphate = D-fructose 6-phosphate</text>
        <dbReference type="Rhea" id="RHEA:12356"/>
        <dbReference type="ChEBI" id="CHEBI:58735"/>
        <dbReference type="ChEBI" id="CHEBI:61527"/>
        <dbReference type="EC" id="5.3.1.8"/>
    </reaction>
</comment>